<dbReference type="PANTHER" id="PTHR13016">
    <property type="entry name" value="AMMECR1 HOMOLOG"/>
    <property type="match status" value="1"/>
</dbReference>
<dbReference type="InterPro" id="IPR027485">
    <property type="entry name" value="AMMECR1_N"/>
</dbReference>
<dbReference type="Pfam" id="PF01871">
    <property type="entry name" value="AMMECR1"/>
    <property type="match status" value="2"/>
</dbReference>
<dbReference type="Gene3D" id="3.30.1490.150">
    <property type="entry name" value="Hypothetical protein ph0010, domain 2"/>
    <property type="match status" value="1"/>
</dbReference>
<dbReference type="OrthoDB" id="24630at2759"/>
<dbReference type="Gene3D" id="3.30.700.20">
    <property type="entry name" value="Hypothetical protein ph0010, domain 1"/>
    <property type="match status" value="1"/>
</dbReference>
<evidence type="ECO:0000313" key="3">
    <source>
        <dbReference type="EMBL" id="TFL05544.1"/>
    </source>
</evidence>
<keyword evidence="4" id="KW-1185">Reference proteome</keyword>
<dbReference type="PROSITE" id="PS51112">
    <property type="entry name" value="AMMECR1"/>
    <property type="match status" value="1"/>
</dbReference>
<protein>
    <submittedName>
        <fullName evidence="3">AMMECR1 domain-containing protein</fullName>
    </submittedName>
</protein>
<sequence>MSLLIPQEREHGLPGADSAKDTAPGGAAAATTTHALDGAEAKDPNADDDAEDEDEDGDGDVCTPQHCFHAFDALYCALTEAEPIEPAFHDHSFPLFVTWNTRASRPGRSNRLRGCIGTFEPLPIRDGLAEYALISAFRDTRFRKIQEAELESLECSVSLLTDFEDASTYLDWEIGTHGINISFPHPSLLASPSASSNPSPLSSSSYLPTSSSVSRLFSGGSKKTSFSACYLPGVIPEQGWTQVEAVDSAIRKAGWSGAISEDLRRSVRLRRYQSRVCAVTWDDYVDWRREMGAEIV</sequence>
<dbReference type="InterPro" id="IPR023473">
    <property type="entry name" value="AMMECR1"/>
</dbReference>
<dbReference type="EMBL" id="ML178816">
    <property type="protein sequence ID" value="TFL05544.1"/>
    <property type="molecule type" value="Genomic_DNA"/>
</dbReference>
<feature type="domain" description="AMMECR1" evidence="2">
    <location>
        <begin position="55"/>
        <end position="288"/>
    </location>
</feature>
<feature type="region of interest" description="Disordered" evidence="1">
    <location>
        <begin position="1"/>
        <end position="59"/>
    </location>
</feature>
<reference evidence="3 4" key="1">
    <citation type="journal article" date="2019" name="Nat. Ecol. Evol.">
        <title>Megaphylogeny resolves global patterns of mushroom evolution.</title>
        <authorList>
            <person name="Varga T."/>
            <person name="Krizsan K."/>
            <person name="Foldi C."/>
            <person name="Dima B."/>
            <person name="Sanchez-Garcia M."/>
            <person name="Sanchez-Ramirez S."/>
            <person name="Szollosi G.J."/>
            <person name="Szarkandi J.G."/>
            <person name="Papp V."/>
            <person name="Albert L."/>
            <person name="Andreopoulos W."/>
            <person name="Angelini C."/>
            <person name="Antonin V."/>
            <person name="Barry K.W."/>
            <person name="Bougher N.L."/>
            <person name="Buchanan P."/>
            <person name="Buyck B."/>
            <person name="Bense V."/>
            <person name="Catcheside P."/>
            <person name="Chovatia M."/>
            <person name="Cooper J."/>
            <person name="Damon W."/>
            <person name="Desjardin D."/>
            <person name="Finy P."/>
            <person name="Geml J."/>
            <person name="Haridas S."/>
            <person name="Hughes K."/>
            <person name="Justo A."/>
            <person name="Karasinski D."/>
            <person name="Kautmanova I."/>
            <person name="Kiss B."/>
            <person name="Kocsube S."/>
            <person name="Kotiranta H."/>
            <person name="LaButti K.M."/>
            <person name="Lechner B.E."/>
            <person name="Liimatainen K."/>
            <person name="Lipzen A."/>
            <person name="Lukacs Z."/>
            <person name="Mihaltcheva S."/>
            <person name="Morgado L.N."/>
            <person name="Niskanen T."/>
            <person name="Noordeloos M.E."/>
            <person name="Ohm R.A."/>
            <person name="Ortiz-Santana B."/>
            <person name="Ovrebo C."/>
            <person name="Racz N."/>
            <person name="Riley R."/>
            <person name="Savchenko A."/>
            <person name="Shiryaev A."/>
            <person name="Soop K."/>
            <person name="Spirin V."/>
            <person name="Szebenyi C."/>
            <person name="Tomsovsky M."/>
            <person name="Tulloss R.E."/>
            <person name="Uehling J."/>
            <person name="Grigoriev I.V."/>
            <person name="Vagvolgyi C."/>
            <person name="Papp T."/>
            <person name="Martin F.M."/>
            <person name="Miettinen O."/>
            <person name="Hibbett D.S."/>
            <person name="Nagy L.G."/>
        </authorList>
    </citation>
    <scope>NUCLEOTIDE SEQUENCE [LARGE SCALE GENOMIC DNA]</scope>
    <source>
        <strain evidence="3 4">CBS 309.79</strain>
    </source>
</reference>
<dbReference type="SUPFAM" id="SSF143447">
    <property type="entry name" value="AMMECR1-like"/>
    <property type="match status" value="2"/>
</dbReference>
<dbReference type="PANTHER" id="PTHR13016:SF0">
    <property type="entry name" value="AMME SYNDROME CANDIDATE GENE 1 PROTEIN"/>
    <property type="match status" value="1"/>
</dbReference>
<name>A0A5C3R3W2_9AGAR</name>
<organism evidence="3 4">
    <name type="scientific">Pterulicium gracile</name>
    <dbReference type="NCBI Taxonomy" id="1884261"/>
    <lineage>
        <taxon>Eukaryota</taxon>
        <taxon>Fungi</taxon>
        <taxon>Dikarya</taxon>
        <taxon>Basidiomycota</taxon>
        <taxon>Agaricomycotina</taxon>
        <taxon>Agaricomycetes</taxon>
        <taxon>Agaricomycetidae</taxon>
        <taxon>Agaricales</taxon>
        <taxon>Pleurotineae</taxon>
        <taxon>Pterulaceae</taxon>
        <taxon>Pterulicium</taxon>
    </lineage>
</organism>
<dbReference type="STRING" id="1884261.A0A5C3R3W2"/>
<dbReference type="InterPro" id="IPR036071">
    <property type="entry name" value="AMMECR1_dom_sf"/>
</dbReference>
<evidence type="ECO:0000259" key="2">
    <source>
        <dbReference type="PROSITE" id="PS51112"/>
    </source>
</evidence>
<feature type="compositionally biased region" description="Low complexity" evidence="1">
    <location>
        <begin position="21"/>
        <end position="36"/>
    </location>
</feature>
<evidence type="ECO:0000313" key="4">
    <source>
        <dbReference type="Proteomes" id="UP000305067"/>
    </source>
</evidence>
<gene>
    <name evidence="3" type="ORF">BDV98DRAFT_541523</name>
</gene>
<feature type="compositionally biased region" description="Acidic residues" evidence="1">
    <location>
        <begin position="46"/>
        <end position="59"/>
    </location>
</feature>
<accession>A0A5C3R3W2</accession>
<proteinExistence type="predicted"/>
<evidence type="ECO:0000256" key="1">
    <source>
        <dbReference type="SAM" id="MobiDB-lite"/>
    </source>
</evidence>
<dbReference type="AlphaFoldDB" id="A0A5C3R3W2"/>
<dbReference type="Proteomes" id="UP000305067">
    <property type="component" value="Unassembled WGS sequence"/>
</dbReference>
<dbReference type="InterPro" id="IPR002733">
    <property type="entry name" value="AMMECR1_domain"/>
</dbReference>